<reference evidence="7" key="2">
    <citation type="submission" date="2020-09" db="EMBL/GenBank/DDBJ databases">
        <authorList>
            <person name="Sun Q."/>
            <person name="Kim S."/>
        </authorList>
    </citation>
    <scope>NUCLEOTIDE SEQUENCE</scope>
    <source>
        <strain evidence="7">KCTC 12711</strain>
    </source>
</reference>
<dbReference type="Gene3D" id="3.40.50.20">
    <property type="match status" value="1"/>
</dbReference>
<feature type="active site" description="Proton acceptor" evidence="4">
    <location>
        <position position="140"/>
    </location>
</feature>
<keyword evidence="2" id="KW-0808">Transferase</keyword>
<protein>
    <submittedName>
        <fullName evidence="7">Acetyltransferase</fullName>
    </submittedName>
</protein>
<name>A0A918RQK5_9GAMM</name>
<comment type="caution">
    <text evidence="7">The sequence shown here is derived from an EMBL/GenBank/DDBJ whole genome shotgun (WGS) entry which is preliminary data.</text>
</comment>
<dbReference type="AlphaFoldDB" id="A0A918RQK5"/>
<dbReference type="InterPro" id="IPR011004">
    <property type="entry name" value="Trimer_LpxA-like_sf"/>
</dbReference>
<dbReference type="PANTHER" id="PTHR43300">
    <property type="entry name" value="ACETYLTRANSFERASE"/>
    <property type="match status" value="1"/>
</dbReference>
<dbReference type="CDD" id="cd03360">
    <property type="entry name" value="LbH_AT_putative"/>
    <property type="match status" value="1"/>
</dbReference>
<dbReference type="SUPFAM" id="SSF51161">
    <property type="entry name" value="Trimeric LpxA-like enzymes"/>
    <property type="match status" value="1"/>
</dbReference>
<dbReference type="GO" id="GO:0016740">
    <property type="term" value="F:transferase activity"/>
    <property type="evidence" value="ECO:0007669"/>
    <property type="project" value="UniProtKB-KW"/>
</dbReference>
<dbReference type="Gene3D" id="2.160.10.10">
    <property type="entry name" value="Hexapeptide repeat proteins"/>
    <property type="match status" value="1"/>
</dbReference>
<reference evidence="7" key="1">
    <citation type="journal article" date="2014" name="Int. J. Syst. Evol. Microbiol.">
        <title>Complete genome sequence of Corynebacterium casei LMG S-19264T (=DSM 44701T), isolated from a smear-ripened cheese.</title>
        <authorList>
            <consortium name="US DOE Joint Genome Institute (JGI-PGF)"/>
            <person name="Walter F."/>
            <person name="Albersmeier A."/>
            <person name="Kalinowski J."/>
            <person name="Ruckert C."/>
        </authorList>
    </citation>
    <scope>NUCLEOTIDE SEQUENCE</scope>
    <source>
        <strain evidence="7">KCTC 12711</strain>
    </source>
</reference>
<dbReference type="Proteomes" id="UP000614811">
    <property type="component" value="Unassembled WGS sequence"/>
</dbReference>
<sequence length="221" mass="22952">MVAKLLIVGAGGHARSAIDVVESDVNYEVDCLYDPTASEESDVFGYPVYAANTGLDELIGRRRCDVFVAVGDNFQRQRIQHEITSNNNHVRFATLVHKQSSVSQRASIGAGCIIMAGAIVNAGSRLGAGVIVNSSASVDHDCVIGEFASLAPGAVVGGAVSVGARTAVGLGAKVIHAVTLANDIVIGAGSLVLSNIEQDLSVAYGHPARIVRQRAADEPYL</sequence>
<gene>
    <name evidence="7" type="primary">wecD</name>
    <name evidence="7" type="ORF">GCM10008090_17760</name>
</gene>
<keyword evidence="8" id="KW-1185">Reference proteome</keyword>
<evidence type="ECO:0000256" key="3">
    <source>
        <dbReference type="ARBA" id="ARBA00022737"/>
    </source>
</evidence>
<dbReference type="InterPro" id="IPR041561">
    <property type="entry name" value="PglD_N"/>
</dbReference>
<feature type="binding site" evidence="5">
    <location>
        <position position="71"/>
    </location>
    <ligand>
        <name>substrate</name>
    </ligand>
</feature>
<dbReference type="InterPro" id="IPR020019">
    <property type="entry name" value="AcTrfase_PglD-like"/>
</dbReference>
<evidence type="ECO:0000259" key="6">
    <source>
        <dbReference type="Pfam" id="PF17836"/>
    </source>
</evidence>
<accession>A0A918RQK5</accession>
<dbReference type="Pfam" id="PF17836">
    <property type="entry name" value="PglD_N"/>
    <property type="match status" value="1"/>
</dbReference>
<dbReference type="NCBIfam" id="TIGR03570">
    <property type="entry name" value="NeuD_NnaD"/>
    <property type="match status" value="1"/>
</dbReference>
<evidence type="ECO:0000256" key="1">
    <source>
        <dbReference type="ARBA" id="ARBA00007274"/>
    </source>
</evidence>
<organism evidence="7 8">
    <name type="scientific">Arenicella chitinivorans</name>
    <dbReference type="NCBI Taxonomy" id="1329800"/>
    <lineage>
        <taxon>Bacteria</taxon>
        <taxon>Pseudomonadati</taxon>
        <taxon>Pseudomonadota</taxon>
        <taxon>Gammaproteobacteria</taxon>
        <taxon>Arenicellales</taxon>
        <taxon>Arenicellaceae</taxon>
        <taxon>Arenicella</taxon>
    </lineage>
</organism>
<feature type="domain" description="PglD N-terminal" evidence="6">
    <location>
        <begin position="4"/>
        <end position="82"/>
    </location>
</feature>
<evidence type="ECO:0000313" key="8">
    <source>
        <dbReference type="Proteomes" id="UP000614811"/>
    </source>
</evidence>
<evidence type="ECO:0000256" key="4">
    <source>
        <dbReference type="PIRSR" id="PIRSR620019-1"/>
    </source>
</evidence>
<dbReference type="PANTHER" id="PTHR43300:SF7">
    <property type="entry name" value="UDP-N-ACETYLBACILLOSAMINE N-ACETYLTRANSFERASE"/>
    <property type="match status" value="1"/>
</dbReference>
<feature type="site" description="Increases basicity of active site His" evidence="4">
    <location>
        <position position="141"/>
    </location>
</feature>
<dbReference type="PROSITE" id="PS00101">
    <property type="entry name" value="HEXAPEP_TRANSFERASES"/>
    <property type="match status" value="1"/>
</dbReference>
<dbReference type="EMBL" id="BMXA01000002">
    <property type="protein sequence ID" value="GHA08348.1"/>
    <property type="molecule type" value="Genomic_DNA"/>
</dbReference>
<dbReference type="InterPro" id="IPR050179">
    <property type="entry name" value="Trans_hexapeptide_repeat"/>
</dbReference>
<comment type="similarity">
    <text evidence="1">Belongs to the transferase hexapeptide repeat family.</text>
</comment>
<proteinExistence type="inferred from homology"/>
<evidence type="ECO:0000313" key="7">
    <source>
        <dbReference type="EMBL" id="GHA08348.1"/>
    </source>
</evidence>
<dbReference type="InterPro" id="IPR018357">
    <property type="entry name" value="Hexapep_transf_CS"/>
</dbReference>
<dbReference type="RefSeq" id="WP_189399954.1">
    <property type="nucleotide sequence ID" value="NZ_BMXA01000002.1"/>
</dbReference>
<keyword evidence="3" id="KW-0677">Repeat</keyword>
<evidence type="ECO:0000256" key="5">
    <source>
        <dbReference type="PIRSR" id="PIRSR620019-2"/>
    </source>
</evidence>
<evidence type="ECO:0000256" key="2">
    <source>
        <dbReference type="ARBA" id="ARBA00022679"/>
    </source>
</evidence>